<dbReference type="AlphaFoldDB" id="A0A9C9EKZ6"/>
<dbReference type="InterPro" id="IPR006675">
    <property type="entry name" value="HDIG_dom"/>
</dbReference>
<feature type="domain" description="HD" evidence="1">
    <location>
        <begin position="66"/>
        <end position="159"/>
    </location>
</feature>
<dbReference type="Pfam" id="PF01966">
    <property type="entry name" value="HD"/>
    <property type="match status" value="1"/>
</dbReference>
<evidence type="ECO:0000259" key="1">
    <source>
        <dbReference type="Pfam" id="PF01966"/>
    </source>
</evidence>
<dbReference type="SUPFAM" id="SSF109604">
    <property type="entry name" value="HD-domain/PDEase-like"/>
    <property type="match status" value="1"/>
</dbReference>
<protein>
    <submittedName>
        <fullName evidence="2">HDIG domain-containing protein</fullName>
    </submittedName>
</protein>
<dbReference type="Proteomes" id="UP000885826">
    <property type="component" value="Unassembled WGS sequence"/>
</dbReference>
<comment type="caution">
    <text evidence="2">The sequence shown here is derived from an EMBL/GenBank/DDBJ whole genome shotgun (WGS) entry which is preliminary data.</text>
</comment>
<name>A0A9C9EKZ6_UNCW3</name>
<evidence type="ECO:0000313" key="3">
    <source>
        <dbReference type="Proteomes" id="UP000885826"/>
    </source>
</evidence>
<gene>
    <name evidence="2" type="ORF">ENI34_01605</name>
</gene>
<dbReference type="EMBL" id="DRIG01000021">
    <property type="protein sequence ID" value="HEC77824.1"/>
    <property type="molecule type" value="Genomic_DNA"/>
</dbReference>
<dbReference type="NCBIfam" id="TIGR00277">
    <property type="entry name" value="HDIG"/>
    <property type="match status" value="1"/>
</dbReference>
<sequence>MKKRDIYKLLPEIKWIKDKKIREGVADTWLLAVKKGGWKKIDRIPFTLLIKTKKTLIEHTRCITRMAVAVATVQKGFNFDVVVAGGLVHDVGKLLEYEKRGNKVVKSKYGERIRHPVAGYALALEAGLPLEIAHIIAAHSSEGEKVRRSREAILINHCDFIDFDIAKADN</sequence>
<dbReference type="InterPro" id="IPR003607">
    <property type="entry name" value="HD/PDEase_dom"/>
</dbReference>
<accession>A0A9C9EKZ6</accession>
<proteinExistence type="predicted"/>
<organism evidence="2 3">
    <name type="scientific">candidate division WOR-3 bacterium</name>
    <dbReference type="NCBI Taxonomy" id="2052148"/>
    <lineage>
        <taxon>Bacteria</taxon>
        <taxon>Bacteria division WOR-3</taxon>
    </lineage>
</organism>
<dbReference type="Gene3D" id="1.10.3210.10">
    <property type="entry name" value="Hypothetical protein af1432"/>
    <property type="match status" value="1"/>
</dbReference>
<evidence type="ECO:0000313" key="2">
    <source>
        <dbReference type="EMBL" id="HEC77824.1"/>
    </source>
</evidence>
<dbReference type="CDD" id="cd00077">
    <property type="entry name" value="HDc"/>
    <property type="match status" value="1"/>
</dbReference>
<dbReference type="InterPro" id="IPR006674">
    <property type="entry name" value="HD_domain"/>
</dbReference>
<reference evidence="2" key="1">
    <citation type="journal article" date="2020" name="mSystems">
        <title>Genome- and Community-Level Interaction Insights into Carbon Utilization and Element Cycling Functions of Hydrothermarchaeota in Hydrothermal Sediment.</title>
        <authorList>
            <person name="Zhou Z."/>
            <person name="Liu Y."/>
            <person name="Xu W."/>
            <person name="Pan J."/>
            <person name="Luo Z.H."/>
            <person name="Li M."/>
        </authorList>
    </citation>
    <scope>NUCLEOTIDE SEQUENCE</scope>
    <source>
        <strain evidence="2">HyVt-388</strain>
    </source>
</reference>